<comment type="caution">
    <text evidence="10">The sequence shown here is derived from an EMBL/GenBank/DDBJ whole genome shotgun (WGS) entry which is preliminary data.</text>
</comment>
<keyword evidence="2" id="KW-0645">Protease</keyword>
<dbReference type="InterPro" id="IPR050626">
    <property type="entry name" value="Peptidase_M16"/>
</dbReference>
<dbReference type="GO" id="GO:0046872">
    <property type="term" value="F:metal ion binding"/>
    <property type="evidence" value="ECO:0007669"/>
    <property type="project" value="UniProtKB-KW"/>
</dbReference>
<dbReference type="PANTHER" id="PTHR43690">
    <property type="entry name" value="NARDILYSIN"/>
    <property type="match status" value="1"/>
</dbReference>
<dbReference type="InterPro" id="IPR011249">
    <property type="entry name" value="Metalloenz_LuxS/M16"/>
</dbReference>
<evidence type="ECO:0000259" key="7">
    <source>
        <dbReference type="Pfam" id="PF05193"/>
    </source>
</evidence>
<dbReference type="GO" id="GO:0043171">
    <property type="term" value="P:peptide catabolic process"/>
    <property type="evidence" value="ECO:0007669"/>
    <property type="project" value="TreeGrafter"/>
</dbReference>
<evidence type="ECO:0000259" key="9">
    <source>
        <dbReference type="Pfam" id="PF22456"/>
    </source>
</evidence>
<gene>
    <name evidence="10" type="primary">IDE_0</name>
    <name evidence="10" type="ORF">FJT64_000326</name>
</gene>
<dbReference type="InterPro" id="IPR032632">
    <property type="entry name" value="Peptidase_M16_M"/>
</dbReference>
<organism evidence="10 11">
    <name type="scientific">Amphibalanus amphitrite</name>
    <name type="common">Striped barnacle</name>
    <name type="synonym">Balanus amphitrite</name>
    <dbReference type="NCBI Taxonomy" id="1232801"/>
    <lineage>
        <taxon>Eukaryota</taxon>
        <taxon>Metazoa</taxon>
        <taxon>Ecdysozoa</taxon>
        <taxon>Arthropoda</taxon>
        <taxon>Crustacea</taxon>
        <taxon>Multicrustacea</taxon>
        <taxon>Cirripedia</taxon>
        <taxon>Thoracica</taxon>
        <taxon>Thoracicalcarea</taxon>
        <taxon>Balanomorpha</taxon>
        <taxon>Balanoidea</taxon>
        <taxon>Balanidae</taxon>
        <taxon>Amphibalaninae</taxon>
        <taxon>Amphibalanus</taxon>
    </lineage>
</organism>
<evidence type="ECO:0000256" key="6">
    <source>
        <dbReference type="ARBA" id="ARBA00023049"/>
    </source>
</evidence>
<dbReference type="Pfam" id="PF05193">
    <property type="entry name" value="Peptidase_M16_C"/>
    <property type="match status" value="1"/>
</dbReference>
<evidence type="ECO:0000256" key="5">
    <source>
        <dbReference type="ARBA" id="ARBA00022833"/>
    </source>
</evidence>
<feature type="domain" description="Peptidase M16 middle/third" evidence="8">
    <location>
        <begin position="165"/>
        <end position="445"/>
    </location>
</feature>
<evidence type="ECO:0000256" key="1">
    <source>
        <dbReference type="ARBA" id="ARBA00007261"/>
    </source>
</evidence>
<dbReference type="SUPFAM" id="SSF63411">
    <property type="entry name" value="LuxS/MPP-like metallohydrolase"/>
    <property type="match status" value="3"/>
</dbReference>
<evidence type="ECO:0000256" key="3">
    <source>
        <dbReference type="ARBA" id="ARBA00022723"/>
    </source>
</evidence>
<name>A0A6A4WJN6_AMPAM</name>
<evidence type="ECO:0000313" key="10">
    <source>
        <dbReference type="EMBL" id="KAF0302882.1"/>
    </source>
</evidence>
<evidence type="ECO:0000256" key="2">
    <source>
        <dbReference type="ARBA" id="ARBA00022670"/>
    </source>
</evidence>
<dbReference type="GO" id="GO:0005829">
    <property type="term" value="C:cytosol"/>
    <property type="evidence" value="ECO:0007669"/>
    <property type="project" value="TreeGrafter"/>
</dbReference>
<accession>A0A6A4WJN6</accession>
<evidence type="ECO:0000259" key="8">
    <source>
        <dbReference type="Pfam" id="PF16187"/>
    </source>
</evidence>
<keyword evidence="6" id="KW-0482">Metalloprotease</keyword>
<dbReference type="FunFam" id="3.30.830.10:FF:000003">
    <property type="entry name" value="Insulin-degrading enzyme"/>
    <property type="match status" value="1"/>
</dbReference>
<keyword evidence="5" id="KW-0862">Zinc</keyword>
<dbReference type="InterPro" id="IPR054734">
    <property type="entry name" value="PqqF-like_C_4"/>
</dbReference>
<evidence type="ECO:0000256" key="4">
    <source>
        <dbReference type="ARBA" id="ARBA00022801"/>
    </source>
</evidence>
<dbReference type="InterPro" id="IPR007863">
    <property type="entry name" value="Peptidase_M16_C"/>
</dbReference>
<dbReference type="GO" id="GO:0005739">
    <property type="term" value="C:mitochondrion"/>
    <property type="evidence" value="ECO:0007669"/>
    <property type="project" value="TreeGrafter"/>
</dbReference>
<dbReference type="Pfam" id="PF16187">
    <property type="entry name" value="Peptidase_M16_M"/>
    <property type="match status" value="1"/>
</dbReference>
<dbReference type="EMBL" id="VIIS01001002">
    <property type="protein sequence ID" value="KAF0302882.1"/>
    <property type="molecule type" value="Genomic_DNA"/>
</dbReference>
<feature type="domain" description="Coenzyme PQQ synthesis protein F-like C-terminal lobe" evidence="9">
    <location>
        <begin position="553"/>
        <end position="651"/>
    </location>
</feature>
<feature type="domain" description="Peptidase M16 C-terminal" evidence="7">
    <location>
        <begin position="2"/>
        <end position="159"/>
    </location>
</feature>
<keyword evidence="4" id="KW-0378">Hydrolase</keyword>
<dbReference type="OrthoDB" id="952271at2759"/>
<proteinExistence type="inferred from homology"/>
<dbReference type="Gene3D" id="3.30.830.10">
    <property type="entry name" value="Metalloenzyme, LuxS/M16 peptidase-like"/>
    <property type="match status" value="3"/>
</dbReference>
<dbReference type="GO" id="GO:0051603">
    <property type="term" value="P:proteolysis involved in protein catabolic process"/>
    <property type="evidence" value="ECO:0007669"/>
    <property type="project" value="TreeGrafter"/>
</dbReference>
<keyword evidence="3" id="KW-0479">Metal-binding</keyword>
<dbReference type="FunFam" id="3.30.830.10:FF:000005">
    <property type="entry name" value="nardilysin isoform X1"/>
    <property type="match status" value="1"/>
</dbReference>
<keyword evidence="11" id="KW-1185">Reference proteome</keyword>
<protein>
    <submittedName>
        <fullName evidence="10">Insulin-degrading enzyme</fullName>
    </submittedName>
</protein>
<dbReference type="GO" id="GO:0004222">
    <property type="term" value="F:metalloendopeptidase activity"/>
    <property type="evidence" value="ECO:0007669"/>
    <property type="project" value="TreeGrafter"/>
</dbReference>
<dbReference type="Pfam" id="PF22456">
    <property type="entry name" value="PqqF-like_C_4"/>
    <property type="match status" value="1"/>
</dbReference>
<reference evidence="10 11" key="1">
    <citation type="submission" date="2019-07" db="EMBL/GenBank/DDBJ databases">
        <title>Draft genome assembly of a fouling barnacle, Amphibalanus amphitrite (Darwin, 1854): The first reference genome for Thecostraca.</title>
        <authorList>
            <person name="Kim W."/>
        </authorList>
    </citation>
    <scope>NUCLEOTIDE SEQUENCE [LARGE SCALE GENOMIC DNA]</scope>
    <source>
        <strain evidence="10">SNU_AA5</strain>
        <tissue evidence="10">Soma without cirri and trophi</tissue>
    </source>
</reference>
<dbReference type="AlphaFoldDB" id="A0A6A4WJN6"/>
<dbReference type="Proteomes" id="UP000440578">
    <property type="component" value="Unassembled WGS sequence"/>
</dbReference>
<dbReference type="PANTHER" id="PTHR43690:SF18">
    <property type="entry name" value="INSULIN-DEGRADING ENZYME-RELATED"/>
    <property type="match status" value="1"/>
</dbReference>
<comment type="similarity">
    <text evidence="1">Belongs to the peptidase M16 family.</text>
</comment>
<sequence length="760" mass="87698">MVGKESLDELEEMAVSLFSGVEDKSVEAPTWPEHPCGPDEVGKCVRVTPIKELRKLKLQFPVPDLHPWYHTDPGHYVGHLVGHEGPGSLFAELKRRGWANSLIGGPCAPVRGYQFINISIDLTEEGERCVDEVADHVFQYLAMLRERGPQEWVFEECRQLREMSFRFKDKEKPTNYATNLATLLYYYPMEEVLSAEYITDKYDPEVLKKVTDLLNPDNVRMILVGKVYESECDSTERWYGVQYNVQDIPETTLERWRNIESNAALHLPEPNEFIPSDFDIVERDAEAPKVPVMISNTPLCRVWFKQDDTFKLPKSIVKVELFNPLAYSDPHMVNVTQLFTMLFKDALNDYAYAASVAGVRYNLGLSRRGMMMEVAGFSHKLDVLLRKVMDVLVDFKVDRERFDILKEKYLRSLRNFSAEQPYVHAAHKMHVVLSEKYWEDEDLLEVADELTAEAVERLLPLLLSKLHLECLLEGNLTRDRALELVQVVETRLRDGFGTRPIPAALQTIDRETMLDDGKYYMLQKSNKVHKSSSIDVYYQCGLQSVRDNTLLDLLVQMLNEPCFDQLRTKEQLGYIVFCTVRRSTSTQGLRVIVQSDKPPEYVDRRIEAFLHSMVDHLRDMSSEEFSNHKEALKTRKLEKPKNLVEEFTRHWDEIVIRQYCFGRELDEVEQLKTVEREELLKFFETHICHTAPRRRKLASHVLSTLCEDLSPCLPDGLCAPPVYQDAEEIMNVPAFKAIHGHFPHVPPAVDVTVASPQAKL</sequence>
<evidence type="ECO:0000313" key="11">
    <source>
        <dbReference type="Proteomes" id="UP000440578"/>
    </source>
</evidence>